<name>A0A8C6G592_MUSSI</name>
<feature type="compositionally biased region" description="Polar residues" evidence="1">
    <location>
        <begin position="59"/>
        <end position="79"/>
    </location>
</feature>
<dbReference type="Proteomes" id="UP000694415">
    <property type="component" value="Unplaced"/>
</dbReference>
<evidence type="ECO:0000256" key="1">
    <source>
        <dbReference type="SAM" id="MobiDB-lite"/>
    </source>
</evidence>
<feature type="region of interest" description="Disordered" evidence="1">
    <location>
        <begin position="1"/>
        <end position="25"/>
    </location>
</feature>
<reference evidence="2" key="1">
    <citation type="submission" date="2025-08" db="UniProtKB">
        <authorList>
            <consortium name="Ensembl"/>
        </authorList>
    </citation>
    <scope>IDENTIFICATION</scope>
</reference>
<proteinExistence type="predicted"/>
<organism evidence="2 3">
    <name type="scientific">Mus spicilegus</name>
    <name type="common">Mound-building mouse</name>
    <dbReference type="NCBI Taxonomy" id="10103"/>
    <lineage>
        <taxon>Eukaryota</taxon>
        <taxon>Metazoa</taxon>
        <taxon>Chordata</taxon>
        <taxon>Craniata</taxon>
        <taxon>Vertebrata</taxon>
        <taxon>Euteleostomi</taxon>
        <taxon>Mammalia</taxon>
        <taxon>Eutheria</taxon>
        <taxon>Euarchontoglires</taxon>
        <taxon>Glires</taxon>
        <taxon>Rodentia</taxon>
        <taxon>Myomorpha</taxon>
        <taxon>Muroidea</taxon>
        <taxon>Muridae</taxon>
        <taxon>Murinae</taxon>
        <taxon>Mus</taxon>
        <taxon>Mus</taxon>
    </lineage>
</organism>
<feature type="region of interest" description="Disordered" evidence="1">
    <location>
        <begin position="59"/>
        <end position="124"/>
    </location>
</feature>
<accession>A0A8C6G592</accession>
<dbReference type="Ensembl" id="ENSMSIT00000000917.1">
    <property type="protein sequence ID" value="ENSMSIP00000000700.1"/>
    <property type="gene ID" value="ENSMSIG00000000735.1"/>
</dbReference>
<evidence type="ECO:0000313" key="2">
    <source>
        <dbReference type="Ensembl" id="ENSMSIP00000000700.1"/>
    </source>
</evidence>
<evidence type="ECO:0000313" key="3">
    <source>
        <dbReference type="Proteomes" id="UP000694415"/>
    </source>
</evidence>
<reference evidence="2" key="2">
    <citation type="submission" date="2025-09" db="UniProtKB">
        <authorList>
            <consortium name="Ensembl"/>
        </authorList>
    </citation>
    <scope>IDENTIFICATION</scope>
</reference>
<dbReference type="AlphaFoldDB" id="A0A8C6G592"/>
<protein>
    <submittedName>
        <fullName evidence="2">Uncharacterized protein</fullName>
    </submittedName>
</protein>
<sequence length="124" mass="13250">METLQEQLSAQCTPKPTKQAPSLGLPAKISQTTTYHTFSVQKKPSPKQSLISILTQSLQKVQAQSTSSPAPDLSRTGTHSWKAPRAKLGPCSPVRSRVGTAILTPFPSPPGVHPTGQRPKAMGR</sequence>
<keyword evidence="3" id="KW-1185">Reference proteome</keyword>
<feature type="compositionally biased region" description="Polar residues" evidence="1">
    <location>
        <begin position="1"/>
        <end position="20"/>
    </location>
</feature>